<reference evidence="3" key="3">
    <citation type="submission" date="2022-12" db="EMBL/GenBank/DDBJ databases">
        <title>Draft Genome Sequences of Bacillus licheniformis and Bacillus paralicheniformis strains isolated from Irish skim milk powders.</title>
        <authorList>
            <person name="Lourenco A."/>
            <person name="Li F."/>
            <person name="Geraldine D."/>
            <person name="Tobin J.T."/>
            <person name="Butler F."/>
            <person name="Jordan K."/>
            <person name="Obrien T."/>
        </authorList>
    </citation>
    <scope>NUCLEOTIDE SEQUENCE</scope>
    <source>
        <strain evidence="3">3370</strain>
    </source>
</reference>
<name>A0A6I7U236_9BACI</name>
<dbReference type="RefSeq" id="WP_020450496.1">
    <property type="nucleotide sequence ID" value="NZ_AP023088.1"/>
</dbReference>
<proteinExistence type="predicted"/>
<dbReference type="Proteomes" id="UP001216709">
    <property type="component" value="Unassembled WGS sequence"/>
</dbReference>
<reference evidence="5 7" key="2">
    <citation type="submission" date="2019-06" db="EMBL/GenBank/DDBJ databases">
        <title>Genome sequence analysis of &gt;100 Bacillus licheniformis strains suggests intrinsic resistance to this species.</title>
        <authorList>
            <person name="Wels M."/>
            <person name="Siezen R.J."/>
            <person name="Johansen E."/>
            <person name="Stuer-Lauridsen B."/>
            <person name="Bjerre K."/>
            <person name="Nielsen B.K.K."/>
        </authorList>
    </citation>
    <scope>NUCLEOTIDE SEQUENCE [LARGE SCALE GENOMIC DNA]</scope>
    <source>
        <strain evidence="5 7">BAC-15381</strain>
    </source>
</reference>
<sequence>MGTVDIITILIPVYYFVMAALVIAGIVALTKVVKRYLRNGKLAEEKLRLENEEIKDIKQRLEKIEAILKDVE</sequence>
<keyword evidence="2" id="KW-0472">Membrane</keyword>
<keyword evidence="2" id="KW-1133">Transmembrane helix</keyword>
<evidence type="ECO:0000313" key="7">
    <source>
        <dbReference type="Proteomes" id="UP000429980"/>
    </source>
</evidence>
<gene>
    <name evidence="4" type="ORF">B4121_2332</name>
    <name evidence="5" type="ORF">CHCC15381_1470</name>
    <name evidence="3" type="ORF">PVN32_23525</name>
</gene>
<keyword evidence="7" id="KW-1185">Reference proteome</keyword>
<dbReference type="EMBL" id="LKPO01000016">
    <property type="protein sequence ID" value="OLF92644.1"/>
    <property type="molecule type" value="Genomic_DNA"/>
</dbReference>
<dbReference type="EMBL" id="NILF01000027">
    <property type="protein sequence ID" value="TWL40098.1"/>
    <property type="molecule type" value="Genomic_DNA"/>
</dbReference>
<keyword evidence="2" id="KW-0812">Transmembrane</keyword>
<dbReference type="Proteomes" id="UP000429980">
    <property type="component" value="Unassembled WGS sequence"/>
</dbReference>
<accession>A0A6I7U236</accession>
<evidence type="ECO:0000313" key="3">
    <source>
        <dbReference type="EMBL" id="MDE1455082.1"/>
    </source>
</evidence>
<evidence type="ECO:0008006" key="8">
    <source>
        <dbReference type="Google" id="ProtNLM"/>
    </source>
</evidence>
<dbReference type="Proteomes" id="UP000185604">
    <property type="component" value="Unassembled WGS sequence"/>
</dbReference>
<dbReference type="EMBL" id="JARAFO010000283">
    <property type="protein sequence ID" value="MDE1455082.1"/>
    <property type="molecule type" value="Genomic_DNA"/>
</dbReference>
<evidence type="ECO:0000313" key="6">
    <source>
        <dbReference type="Proteomes" id="UP000185604"/>
    </source>
</evidence>
<comment type="caution">
    <text evidence="4">The sequence shown here is derived from an EMBL/GenBank/DDBJ whole genome shotgun (WGS) entry which is preliminary data.</text>
</comment>
<evidence type="ECO:0000256" key="2">
    <source>
        <dbReference type="SAM" id="Phobius"/>
    </source>
</evidence>
<feature type="coiled-coil region" evidence="1">
    <location>
        <begin position="40"/>
        <end position="67"/>
    </location>
</feature>
<organism evidence="4 6">
    <name type="scientific">Bacillus paralicheniformis</name>
    <dbReference type="NCBI Taxonomy" id="1648923"/>
    <lineage>
        <taxon>Bacteria</taxon>
        <taxon>Bacillati</taxon>
        <taxon>Bacillota</taxon>
        <taxon>Bacilli</taxon>
        <taxon>Bacillales</taxon>
        <taxon>Bacillaceae</taxon>
        <taxon>Bacillus</taxon>
    </lineage>
</organism>
<dbReference type="GeneID" id="56670490"/>
<evidence type="ECO:0000313" key="5">
    <source>
        <dbReference type="EMBL" id="TWL40098.1"/>
    </source>
</evidence>
<keyword evidence="1" id="KW-0175">Coiled coil</keyword>
<evidence type="ECO:0000256" key="1">
    <source>
        <dbReference type="SAM" id="Coils"/>
    </source>
</evidence>
<dbReference type="AlphaFoldDB" id="A0A6I7U236"/>
<reference evidence="4 6" key="1">
    <citation type="journal article" date="2016" name="Front. Microbiol.">
        <title>High-Level Heat Resistance of Spores of Bacillus amyloliquefaciens and Bacillus licheniformis Results from the Presence of a spoVA Operon in a Tn1546 Transposon.</title>
        <authorList>
            <person name="Berendsen E.M."/>
            <person name="Koning R.A."/>
            <person name="Boekhorst J."/>
            <person name="de Jong A."/>
            <person name="Kuipers O.P."/>
            <person name="Wells-Bennik M.H."/>
        </authorList>
    </citation>
    <scope>NUCLEOTIDE SEQUENCE [LARGE SCALE GENOMIC DNA]</scope>
    <source>
        <strain evidence="4 6">B4121</strain>
    </source>
</reference>
<evidence type="ECO:0000313" key="4">
    <source>
        <dbReference type="EMBL" id="OLF92644.1"/>
    </source>
</evidence>
<feature type="transmembrane region" description="Helical" evidence="2">
    <location>
        <begin position="6"/>
        <end position="29"/>
    </location>
</feature>
<protein>
    <recommendedName>
        <fullName evidence="8">DUF4083 domain-containing protein</fullName>
    </recommendedName>
</protein>